<evidence type="ECO:0000256" key="1">
    <source>
        <dbReference type="ARBA" id="ARBA00022691"/>
    </source>
</evidence>
<protein>
    <submittedName>
        <fullName evidence="6">Radical SAM domain-containing protein</fullName>
    </submittedName>
</protein>
<evidence type="ECO:0000313" key="7">
    <source>
        <dbReference type="Proteomes" id="UP000488506"/>
    </source>
</evidence>
<dbReference type="PANTHER" id="PTHR43306:SF1">
    <property type="entry name" value="7,8-DIHYDRO-6-HYDROXYMETHYLPTERIN DIMETHYLTRANSFERASE"/>
    <property type="match status" value="1"/>
</dbReference>
<dbReference type="AlphaFoldDB" id="A0A833L1I8"/>
<dbReference type="InterPro" id="IPR034474">
    <property type="entry name" value="Methyltransferase_Class_D"/>
</dbReference>
<keyword evidence="1" id="KW-0949">S-adenosyl-L-methionine</keyword>
<accession>A0A833L1I8</accession>
<dbReference type="PANTHER" id="PTHR43306">
    <property type="entry name" value="7,8-DIHYDRO-6-HYDROXYMETHYLPTERIN DIMETHYLTRANSFERASE"/>
    <property type="match status" value="1"/>
</dbReference>
<dbReference type="SFLD" id="SFLDS00029">
    <property type="entry name" value="Radical_SAM"/>
    <property type="match status" value="1"/>
</dbReference>
<evidence type="ECO:0000259" key="5">
    <source>
        <dbReference type="PROSITE" id="PS51918"/>
    </source>
</evidence>
<proteinExistence type="predicted"/>
<dbReference type="Pfam" id="PF04055">
    <property type="entry name" value="Radical_SAM"/>
    <property type="match status" value="1"/>
</dbReference>
<keyword evidence="4" id="KW-0411">Iron-sulfur</keyword>
<dbReference type="CDD" id="cd01335">
    <property type="entry name" value="Radical_SAM"/>
    <property type="match status" value="1"/>
</dbReference>
<comment type="caution">
    <text evidence="6">The sequence shown here is derived from an EMBL/GenBank/DDBJ whole genome shotgun (WGS) entry which is preliminary data.</text>
</comment>
<dbReference type="SFLD" id="SFLDG01067">
    <property type="entry name" value="SPASM/twitch_domain_containing"/>
    <property type="match status" value="1"/>
</dbReference>
<dbReference type="Gene3D" id="3.20.20.70">
    <property type="entry name" value="Aldolase class I"/>
    <property type="match status" value="1"/>
</dbReference>
<dbReference type="SUPFAM" id="SSF102114">
    <property type="entry name" value="Radical SAM enzymes"/>
    <property type="match status" value="1"/>
</dbReference>
<gene>
    <name evidence="6" type="ORF">FD145_562</name>
</gene>
<evidence type="ECO:0000256" key="3">
    <source>
        <dbReference type="ARBA" id="ARBA00023004"/>
    </source>
</evidence>
<keyword evidence="2" id="KW-0479">Metal-binding</keyword>
<dbReference type="InterPro" id="IPR007197">
    <property type="entry name" value="rSAM"/>
</dbReference>
<evidence type="ECO:0000256" key="2">
    <source>
        <dbReference type="ARBA" id="ARBA00022723"/>
    </source>
</evidence>
<feature type="domain" description="Radical SAM core" evidence="5">
    <location>
        <begin position="101"/>
        <end position="316"/>
    </location>
</feature>
<dbReference type="InterPro" id="IPR013785">
    <property type="entry name" value="Aldolase_TIM"/>
</dbReference>
<organism evidence="6 7">
    <name type="scientific">Candidatus Saganbacteria bacterium</name>
    <dbReference type="NCBI Taxonomy" id="2575572"/>
    <lineage>
        <taxon>Bacteria</taxon>
        <taxon>Bacillati</taxon>
        <taxon>Saganbacteria</taxon>
    </lineage>
</organism>
<dbReference type="GO" id="GO:0046872">
    <property type="term" value="F:metal ion binding"/>
    <property type="evidence" value="ECO:0007669"/>
    <property type="project" value="UniProtKB-KW"/>
</dbReference>
<reference evidence="6 7" key="1">
    <citation type="submission" date="2019-12" db="EMBL/GenBank/DDBJ databases">
        <authorList>
            <person name="Wolfe R."/>
            <person name="Danczak R."/>
            <person name="Wilkins M."/>
        </authorList>
    </citation>
    <scope>NUCLEOTIDE SEQUENCE [LARGE SCALE GENOMIC DNA]</scope>
    <source>
        <strain evidence="6">X2_MaxBin.013</strain>
    </source>
</reference>
<name>A0A833L1I8_UNCSA</name>
<keyword evidence="3" id="KW-0408">Iron</keyword>
<dbReference type="Pfam" id="PF23545">
    <property type="entry name" value="Zn_ribbon_HMPTM"/>
    <property type="match status" value="1"/>
</dbReference>
<dbReference type="Proteomes" id="UP000488506">
    <property type="component" value="Unassembled WGS sequence"/>
</dbReference>
<evidence type="ECO:0000313" key="6">
    <source>
        <dbReference type="EMBL" id="KAF0134544.1"/>
    </source>
</evidence>
<dbReference type="EMBL" id="WPAF01000007">
    <property type="protein sequence ID" value="KAF0134544.1"/>
    <property type="molecule type" value="Genomic_DNA"/>
</dbReference>
<evidence type="ECO:0000256" key="4">
    <source>
        <dbReference type="ARBA" id="ARBA00023014"/>
    </source>
</evidence>
<dbReference type="InterPro" id="IPR058240">
    <property type="entry name" value="rSAM_sf"/>
</dbReference>
<sequence>MNSKKETPKRTKSDKIFYDLTRSCCPVCLKLIDAQIYFENNCVFLEKHCPAHGSTKVLVSTNIEWFKYVRSYSVPYSVPLRLTSKLNKGCPEDCGLCSEHRQHTSIGVIRVTNRCDLNCPVCCVHNANNWDLPLSQAKYMFEQLQKSEGTTEIVSISGGEPTLHPQIIDIINYAYSCNVTRCTLSSNGIRIAEDEAFVEELAKSKAYINLSFDGFNANAYLQLRGKDLIAIKLKALQNLEKYNIPTTLIPTIAKDINEDEMGPIFEYGLSKSFIRSLHIQPLTHIGAGGRNFNVDLLQHVTTSDILRKIEEYFKGRISAYDFVPEPNECFLTGLFLKGSRRGFISLSRLGNLHPYLDKFLNEPALSDKDVKRIIMEISMNMLMPKTAINKNTSLREKITYISPLLALSKKIAQTYFTTPKKQLGFVLSNLLEEKMLLVNFHTMMDKYSFDQKRLVQCSHHSVTTDGQLIPECADTLFHSKFSERNLLKK</sequence>
<dbReference type="GO" id="GO:0003824">
    <property type="term" value="F:catalytic activity"/>
    <property type="evidence" value="ECO:0007669"/>
    <property type="project" value="InterPro"/>
</dbReference>
<dbReference type="GO" id="GO:0051536">
    <property type="term" value="F:iron-sulfur cluster binding"/>
    <property type="evidence" value="ECO:0007669"/>
    <property type="project" value="UniProtKB-KW"/>
</dbReference>
<dbReference type="PROSITE" id="PS51918">
    <property type="entry name" value="RADICAL_SAM"/>
    <property type="match status" value="1"/>
</dbReference>
<dbReference type="InterPro" id="IPR056488">
    <property type="entry name" value="Zn_ribbon_HMPTM"/>
</dbReference>